<evidence type="ECO:0000256" key="1">
    <source>
        <dbReference type="ARBA" id="ARBA00001954"/>
    </source>
</evidence>
<evidence type="ECO:0000256" key="3">
    <source>
        <dbReference type="ARBA" id="ARBA00023194"/>
    </source>
</evidence>
<organism evidence="5 6">
    <name type="scientific">Legionella maceachernii</name>
    <dbReference type="NCBI Taxonomy" id="466"/>
    <lineage>
        <taxon>Bacteria</taxon>
        <taxon>Pseudomonadati</taxon>
        <taxon>Pseudomonadota</taxon>
        <taxon>Gammaproteobacteria</taxon>
        <taxon>Legionellales</taxon>
        <taxon>Legionellaceae</taxon>
        <taxon>Legionella</taxon>
    </lineage>
</organism>
<dbReference type="InterPro" id="IPR042098">
    <property type="entry name" value="TauD-like_sf"/>
</dbReference>
<dbReference type="OrthoDB" id="9769888at2"/>
<keyword evidence="2" id="KW-0560">Oxidoreductase</keyword>
<comment type="cofactor">
    <cofactor evidence="1">
        <name>Fe(2+)</name>
        <dbReference type="ChEBI" id="CHEBI:29033"/>
    </cofactor>
</comment>
<dbReference type="STRING" id="466.Lmac_0160"/>
<evidence type="ECO:0000313" key="5">
    <source>
        <dbReference type="EMBL" id="KTD31576.1"/>
    </source>
</evidence>
<dbReference type="Gene3D" id="3.60.130.10">
    <property type="entry name" value="Clavaminate synthase-like"/>
    <property type="match status" value="1"/>
</dbReference>
<dbReference type="InterPro" id="IPR003819">
    <property type="entry name" value="TauD/TfdA-like"/>
</dbReference>
<evidence type="ECO:0000313" key="6">
    <source>
        <dbReference type="Proteomes" id="UP000054908"/>
    </source>
</evidence>
<protein>
    <submittedName>
        <fullName evidence="5">Pyoverdine biosynthesis regulatory SyrP-like protein</fullName>
    </submittedName>
</protein>
<dbReference type="PATRIC" id="fig|466.6.peg.172"/>
<dbReference type="GO" id="GO:0017000">
    <property type="term" value="P:antibiotic biosynthetic process"/>
    <property type="evidence" value="ECO:0007669"/>
    <property type="project" value="UniProtKB-KW"/>
</dbReference>
<keyword evidence="6" id="KW-1185">Reference proteome</keyword>
<evidence type="ECO:0000259" key="4">
    <source>
        <dbReference type="Pfam" id="PF02668"/>
    </source>
</evidence>
<dbReference type="RefSeq" id="WP_058451001.1">
    <property type="nucleotide sequence ID" value="NZ_CAAAIB010000001.1"/>
</dbReference>
<dbReference type="PANTHER" id="PTHR10696">
    <property type="entry name" value="GAMMA-BUTYROBETAINE HYDROXYLASE-RELATED"/>
    <property type="match status" value="1"/>
</dbReference>
<evidence type="ECO:0000256" key="2">
    <source>
        <dbReference type="ARBA" id="ARBA00023002"/>
    </source>
</evidence>
<dbReference type="Pfam" id="PF02668">
    <property type="entry name" value="TauD"/>
    <property type="match status" value="1"/>
</dbReference>
<gene>
    <name evidence="5" type="ORF">Lmac_0160</name>
</gene>
<dbReference type="Proteomes" id="UP000054908">
    <property type="component" value="Unassembled WGS sequence"/>
</dbReference>
<dbReference type="EMBL" id="LNYL01000004">
    <property type="protein sequence ID" value="KTD31576.1"/>
    <property type="molecule type" value="Genomic_DNA"/>
</dbReference>
<dbReference type="InterPro" id="IPR050411">
    <property type="entry name" value="AlphaKG_dependent_hydroxylases"/>
</dbReference>
<proteinExistence type="predicted"/>
<accession>A0A0W0WGW7</accession>
<keyword evidence="3" id="KW-0045">Antibiotic biosynthesis</keyword>
<dbReference type="PANTHER" id="PTHR10696:SF56">
    <property type="entry name" value="TAUD_TFDA-LIKE DOMAIN-CONTAINING PROTEIN"/>
    <property type="match status" value="1"/>
</dbReference>
<feature type="domain" description="TauD/TfdA-like" evidence="4">
    <location>
        <begin position="31"/>
        <end position="341"/>
    </location>
</feature>
<reference evidence="5 6" key="1">
    <citation type="submission" date="2015-11" db="EMBL/GenBank/DDBJ databases">
        <title>Genomic analysis of 38 Legionella species identifies large and diverse effector repertoires.</title>
        <authorList>
            <person name="Burstein D."/>
            <person name="Amaro F."/>
            <person name="Zusman T."/>
            <person name="Lifshitz Z."/>
            <person name="Cohen O."/>
            <person name="Gilbert J.A."/>
            <person name="Pupko T."/>
            <person name="Shuman H.A."/>
            <person name="Segal G."/>
        </authorList>
    </citation>
    <scope>NUCLEOTIDE SEQUENCE [LARGE SCALE GENOMIC DNA]</scope>
    <source>
        <strain evidence="5 6">PX-1-G2-E2</strain>
    </source>
</reference>
<dbReference type="GO" id="GO:0016706">
    <property type="term" value="F:2-oxoglutarate-dependent dioxygenase activity"/>
    <property type="evidence" value="ECO:0007669"/>
    <property type="project" value="UniProtKB-ARBA"/>
</dbReference>
<comment type="caution">
    <text evidence="5">The sequence shown here is derived from an EMBL/GenBank/DDBJ whole genome shotgun (WGS) entry which is preliminary data.</text>
</comment>
<sequence length="354" mass="40914">MGKVNVTFNFVNQDKLPLIIQPQEEIHASADYLLQFLNEENNVFQALILKYGAVLFRDFHINSPDEFSKVIDACSLGKVFNYDLCTIPRTKIQKGIYTSINYTDNDIPMHNEKAYDYDTPSHIYFNCAQPSQTGGYTPLIDGNKLWSALPDKLRNKLETHGILYRRYYYGEGIKLKLIKKIGGGIHCRTWMEQFNTREKSVVDNTLANTIYQHEWTMGNGLITKKIMPAFRKHPLLDKIIWFNQCHNLNSYFNTSADYVYKKLKNPISRYIMTRSQLLPLMAFFGNGDSFSKNEINSINTLMRNSRVMTPWQKGDVMVIDNYSCLHGKTAHYGDRLILVGMTQRSSDLAQSHLE</sequence>
<dbReference type="SUPFAM" id="SSF51197">
    <property type="entry name" value="Clavaminate synthase-like"/>
    <property type="match status" value="1"/>
</dbReference>
<dbReference type="AlphaFoldDB" id="A0A0W0WGW7"/>
<name>A0A0W0WGW7_9GAMM</name>